<dbReference type="AlphaFoldDB" id="A0A834DRN2"/>
<evidence type="ECO:0000256" key="2">
    <source>
        <dbReference type="ARBA" id="ARBA00035300"/>
    </source>
</evidence>
<evidence type="ECO:0000313" key="3">
    <source>
        <dbReference type="EMBL" id="KAF6087487.1"/>
    </source>
</evidence>
<evidence type="ECO:0000256" key="1">
    <source>
        <dbReference type="ARBA" id="ARBA00035018"/>
    </source>
</evidence>
<dbReference type="Pfam" id="PF15006">
    <property type="entry name" value="DUF4517"/>
    <property type="match status" value="1"/>
</dbReference>
<comment type="caution">
    <text evidence="3">The sequence shown here is derived from an EMBL/GenBank/DDBJ whole genome shotgun (WGS) entry which is preliminary data.</text>
</comment>
<accession>A0A834DRN2</accession>
<name>A0A834DRN2_9CHIR</name>
<protein>
    <recommendedName>
        <fullName evidence="2">Adipose-secreted signaling protein</fullName>
    </recommendedName>
</protein>
<dbReference type="InterPro" id="IPR026794">
    <property type="entry name" value="ADISSP"/>
</dbReference>
<dbReference type="Proteomes" id="UP000664940">
    <property type="component" value="Unassembled WGS sequence"/>
</dbReference>
<reference evidence="3 4" key="1">
    <citation type="journal article" date="2020" name="Nature">
        <title>Six reference-quality genomes reveal evolution of bat adaptations.</title>
        <authorList>
            <person name="Jebb D."/>
            <person name="Huang Z."/>
            <person name="Pippel M."/>
            <person name="Hughes G.M."/>
            <person name="Lavrichenko K."/>
            <person name="Devanna P."/>
            <person name="Winkler S."/>
            <person name="Jermiin L.S."/>
            <person name="Skirmuntt E.C."/>
            <person name="Katzourakis A."/>
            <person name="Burkitt-Gray L."/>
            <person name="Ray D.A."/>
            <person name="Sullivan K.A.M."/>
            <person name="Roscito J.G."/>
            <person name="Kirilenko B.M."/>
            <person name="Davalos L.M."/>
            <person name="Corthals A.P."/>
            <person name="Power M.L."/>
            <person name="Jones G."/>
            <person name="Ransome R.D."/>
            <person name="Dechmann D.K.N."/>
            <person name="Locatelli A.G."/>
            <person name="Puechmaille S.J."/>
            <person name="Fedrigo O."/>
            <person name="Jarvis E.D."/>
            <person name="Hiller M."/>
            <person name="Vernes S.C."/>
            <person name="Myers E.W."/>
            <person name="Teeling E.C."/>
        </authorList>
    </citation>
    <scope>NUCLEOTIDE SEQUENCE [LARGE SCALE GENOMIC DNA]</scope>
    <source>
        <strain evidence="3">Bat1K_MPI-CBG_1</strain>
    </source>
</reference>
<proteinExistence type="inferred from homology"/>
<comment type="similarity">
    <text evidence="1">Belongs to the ADISSP family.</text>
</comment>
<organism evidence="3 4">
    <name type="scientific">Phyllostomus discolor</name>
    <name type="common">pale spear-nosed bat</name>
    <dbReference type="NCBI Taxonomy" id="89673"/>
    <lineage>
        <taxon>Eukaryota</taxon>
        <taxon>Metazoa</taxon>
        <taxon>Chordata</taxon>
        <taxon>Craniata</taxon>
        <taxon>Vertebrata</taxon>
        <taxon>Euteleostomi</taxon>
        <taxon>Mammalia</taxon>
        <taxon>Eutheria</taxon>
        <taxon>Laurasiatheria</taxon>
        <taxon>Chiroptera</taxon>
        <taxon>Yangochiroptera</taxon>
        <taxon>Phyllostomidae</taxon>
        <taxon>Phyllostominae</taxon>
        <taxon>Phyllostomus</taxon>
    </lineage>
</organism>
<gene>
    <name evidence="3" type="ORF">HJG60_001790</name>
</gene>
<dbReference type="PANTHER" id="PTHR13287">
    <property type="entry name" value="ADIPOSE-SECRETED SIGNALING PROTEIN"/>
    <property type="match status" value="1"/>
</dbReference>
<evidence type="ECO:0000313" key="4">
    <source>
        <dbReference type="Proteomes" id="UP000664940"/>
    </source>
</evidence>
<sequence>MAAANKGSKPRVRSIRFAAGHDAEGSQSHVHFDEKLHDSVVMVTQESDSSFLVKVGFLKILHRYEITFTLPSVQRLSKDIREAPHLCLHCYHLPAPPASSSSCFFLSMCLSLLQEEMG</sequence>
<dbReference type="EMBL" id="JABVXQ010000010">
    <property type="protein sequence ID" value="KAF6087487.1"/>
    <property type="molecule type" value="Genomic_DNA"/>
</dbReference>
<dbReference type="PANTHER" id="PTHR13287:SF2">
    <property type="entry name" value="ADIPOSE-SECRETED SIGNALING PROTEIN"/>
    <property type="match status" value="1"/>
</dbReference>